<evidence type="ECO:0000256" key="1">
    <source>
        <dbReference type="ARBA" id="ARBA00004651"/>
    </source>
</evidence>
<feature type="transmembrane region" description="Helical" evidence="7">
    <location>
        <begin position="118"/>
        <end position="140"/>
    </location>
</feature>
<feature type="transmembrane region" description="Helical" evidence="7">
    <location>
        <begin position="404"/>
        <end position="423"/>
    </location>
</feature>
<comment type="caution">
    <text evidence="8">The sequence shown here is derived from an EMBL/GenBank/DDBJ whole genome shotgun (WGS) entry which is preliminary data.</text>
</comment>
<evidence type="ECO:0000256" key="7">
    <source>
        <dbReference type="SAM" id="Phobius"/>
    </source>
</evidence>
<feature type="transmembrane region" description="Helical" evidence="7">
    <location>
        <begin position="278"/>
        <end position="299"/>
    </location>
</feature>
<evidence type="ECO:0000313" key="8">
    <source>
        <dbReference type="EMBL" id="RKN46890.1"/>
    </source>
</evidence>
<dbReference type="AlphaFoldDB" id="A0A3A9ZEW8"/>
<feature type="transmembrane region" description="Helical" evidence="7">
    <location>
        <begin position="311"/>
        <end position="336"/>
    </location>
</feature>
<dbReference type="Pfam" id="PF02653">
    <property type="entry name" value="BPD_transp_2"/>
    <property type="match status" value="1"/>
</dbReference>
<evidence type="ECO:0000256" key="2">
    <source>
        <dbReference type="ARBA" id="ARBA00022475"/>
    </source>
</evidence>
<organism evidence="8 9">
    <name type="scientific">Streptomyces hoynatensis</name>
    <dbReference type="NCBI Taxonomy" id="1141874"/>
    <lineage>
        <taxon>Bacteria</taxon>
        <taxon>Bacillati</taxon>
        <taxon>Actinomycetota</taxon>
        <taxon>Actinomycetes</taxon>
        <taxon>Kitasatosporales</taxon>
        <taxon>Streptomycetaceae</taxon>
        <taxon>Streptomyces</taxon>
    </lineage>
</organism>
<dbReference type="RefSeq" id="WP_120674518.1">
    <property type="nucleotide sequence ID" value="NZ_RBAL01000001.1"/>
</dbReference>
<dbReference type="InterPro" id="IPR001851">
    <property type="entry name" value="ABC_transp_permease"/>
</dbReference>
<feature type="transmembrane region" description="Helical" evidence="7">
    <location>
        <begin position="33"/>
        <end position="55"/>
    </location>
</feature>
<keyword evidence="2" id="KW-1003">Cell membrane</keyword>
<dbReference type="GO" id="GO:0005886">
    <property type="term" value="C:plasma membrane"/>
    <property type="evidence" value="ECO:0007669"/>
    <property type="project" value="UniProtKB-SubCell"/>
</dbReference>
<evidence type="ECO:0000256" key="4">
    <source>
        <dbReference type="ARBA" id="ARBA00022989"/>
    </source>
</evidence>
<dbReference type="EMBL" id="RBAL01000001">
    <property type="protein sequence ID" value="RKN46890.1"/>
    <property type="molecule type" value="Genomic_DNA"/>
</dbReference>
<reference evidence="8 9" key="1">
    <citation type="journal article" date="2014" name="Int. J. Syst. Evol. Microbiol.">
        <title>Streptomyces hoynatensis sp. nov., isolated from deep marine sediment.</title>
        <authorList>
            <person name="Veyisoglu A."/>
            <person name="Sahin N."/>
        </authorList>
    </citation>
    <scope>NUCLEOTIDE SEQUENCE [LARGE SCALE GENOMIC DNA]</scope>
    <source>
        <strain evidence="8 9">KCTC 29097</strain>
    </source>
</reference>
<keyword evidence="5 7" id="KW-0472">Membrane</keyword>
<feature type="transmembrane region" description="Helical" evidence="7">
    <location>
        <begin position="229"/>
        <end position="248"/>
    </location>
</feature>
<sequence length="437" mass="45307">MTTNLSSRPPADRASAAPAAEGGASAAPAPRRLGYPGVLLLLAGALVLLSLVRSVTDEGSLTATGQWSAAITFAVPIGLAGLAGLWAERSGVVNIGLEGMMMLGLFGAGWAGWQWGPWAAVFAGIVGGALGGLVHAVATVSFGVDHIVSGVAINILAQGVVQFLAKQWFGQEGSAAAAAGGNDKQSPSMDRMEPFTVPGLADWLGDLADKHWFLVSDLAGILGAAVHEVSWLTLLAVVLFLGSHLVLWRTSFGLRLRSCGENPQAAESLGVNVYLYKYAALAVSGALAGLGGAYLAVLIRMYQDGQTGGRGYLGLATMIFGNWRPGGIAAGAGLFGFMDALQTRGGGAVVHATLLLFGLGLAGLAVWQFTRGRRLQAGVNAGLAVLLWLWFATTDEMPLELVTASPYLTTLLVLTLFSQRLRAPRAAGRPYRRGQAT</sequence>
<keyword evidence="4 7" id="KW-1133">Transmembrane helix</keyword>
<comment type="subcellular location">
    <subcellularLocation>
        <location evidence="1">Cell membrane</location>
        <topology evidence="1">Multi-pass membrane protein</topology>
    </subcellularLocation>
</comment>
<dbReference type="PANTHER" id="PTHR43370:SF1">
    <property type="entry name" value="GUANOSINE ABC TRANSPORTER PERMEASE PROTEIN NUPQ"/>
    <property type="match status" value="1"/>
</dbReference>
<keyword evidence="3 7" id="KW-0812">Transmembrane</keyword>
<accession>A0A3A9ZEW8</accession>
<feature type="transmembrane region" description="Helical" evidence="7">
    <location>
        <begin position="348"/>
        <end position="367"/>
    </location>
</feature>
<evidence type="ECO:0000256" key="3">
    <source>
        <dbReference type="ARBA" id="ARBA00022692"/>
    </source>
</evidence>
<dbReference type="OrthoDB" id="9792579at2"/>
<dbReference type="GO" id="GO:0022857">
    <property type="term" value="F:transmembrane transporter activity"/>
    <property type="evidence" value="ECO:0007669"/>
    <property type="project" value="InterPro"/>
</dbReference>
<feature type="transmembrane region" description="Helical" evidence="7">
    <location>
        <begin position="92"/>
        <end position="111"/>
    </location>
</feature>
<evidence type="ECO:0000256" key="6">
    <source>
        <dbReference type="SAM" id="MobiDB-lite"/>
    </source>
</evidence>
<keyword evidence="9" id="KW-1185">Reference proteome</keyword>
<feature type="region of interest" description="Disordered" evidence="6">
    <location>
        <begin position="1"/>
        <end position="27"/>
    </location>
</feature>
<gene>
    <name evidence="8" type="ORF">D7294_01370</name>
</gene>
<dbReference type="PANTHER" id="PTHR43370">
    <property type="entry name" value="SUGAR ABC TRANSPORTER INTEGRAL MEMBRANE PROTEIN-RELATED"/>
    <property type="match status" value="1"/>
</dbReference>
<proteinExistence type="predicted"/>
<protein>
    <submittedName>
        <fullName evidence="8">ABC transporter permease</fullName>
    </submittedName>
</protein>
<evidence type="ECO:0000313" key="9">
    <source>
        <dbReference type="Proteomes" id="UP000272474"/>
    </source>
</evidence>
<feature type="transmembrane region" description="Helical" evidence="7">
    <location>
        <begin position="67"/>
        <end position="86"/>
    </location>
</feature>
<dbReference type="Proteomes" id="UP000272474">
    <property type="component" value="Unassembled WGS sequence"/>
</dbReference>
<dbReference type="CDD" id="cd06580">
    <property type="entry name" value="TM_PBP1_transp_TpRbsC_like"/>
    <property type="match status" value="1"/>
</dbReference>
<feature type="transmembrane region" description="Helical" evidence="7">
    <location>
        <begin position="374"/>
        <end position="392"/>
    </location>
</feature>
<evidence type="ECO:0000256" key="5">
    <source>
        <dbReference type="ARBA" id="ARBA00023136"/>
    </source>
</evidence>
<name>A0A3A9ZEW8_9ACTN</name>